<dbReference type="Proteomes" id="UP000000311">
    <property type="component" value="Unassembled WGS sequence"/>
</dbReference>
<keyword evidence="3" id="KW-1185">Reference proteome</keyword>
<dbReference type="InParanoid" id="E2AIS1"/>
<sequence length="68" mass="7184">MNGPDQAPVAHGSPERTGDGRVYPAGPWLSGNPCPEATRPVTRPDSPSYEGYQDFAAGGKLSCDYLSM</sequence>
<feature type="region of interest" description="Disordered" evidence="1">
    <location>
        <begin position="1"/>
        <end position="50"/>
    </location>
</feature>
<accession>E2AIS1</accession>
<protein>
    <submittedName>
        <fullName evidence="2">Uncharacterized protein</fullName>
    </submittedName>
</protein>
<dbReference type="EMBL" id="GL439874">
    <property type="protein sequence ID" value="EFN66660.1"/>
    <property type="molecule type" value="Genomic_DNA"/>
</dbReference>
<name>E2AIS1_CAMFO</name>
<gene>
    <name evidence="2" type="ORF">EAG_05058</name>
</gene>
<evidence type="ECO:0000313" key="2">
    <source>
        <dbReference type="EMBL" id="EFN66660.1"/>
    </source>
</evidence>
<proteinExistence type="predicted"/>
<organism evidence="3">
    <name type="scientific">Camponotus floridanus</name>
    <name type="common">Florida carpenter ant</name>
    <dbReference type="NCBI Taxonomy" id="104421"/>
    <lineage>
        <taxon>Eukaryota</taxon>
        <taxon>Metazoa</taxon>
        <taxon>Ecdysozoa</taxon>
        <taxon>Arthropoda</taxon>
        <taxon>Hexapoda</taxon>
        <taxon>Insecta</taxon>
        <taxon>Pterygota</taxon>
        <taxon>Neoptera</taxon>
        <taxon>Endopterygota</taxon>
        <taxon>Hymenoptera</taxon>
        <taxon>Apocrita</taxon>
        <taxon>Aculeata</taxon>
        <taxon>Formicoidea</taxon>
        <taxon>Formicidae</taxon>
        <taxon>Formicinae</taxon>
        <taxon>Camponotus</taxon>
    </lineage>
</organism>
<evidence type="ECO:0000256" key="1">
    <source>
        <dbReference type="SAM" id="MobiDB-lite"/>
    </source>
</evidence>
<reference evidence="2 3" key="1">
    <citation type="journal article" date="2010" name="Science">
        <title>Genomic comparison of the ants Camponotus floridanus and Harpegnathos saltator.</title>
        <authorList>
            <person name="Bonasio R."/>
            <person name="Zhang G."/>
            <person name="Ye C."/>
            <person name="Mutti N.S."/>
            <person name="Fang X."/>
            <person name="Qin N."/>
            <person name="Donahue G."/>
            <person name="Yang P."/>
            <person name="Li Q."/>
            <person name="Li C."/>
            <person name="Zhang P."/>
            <person name="Huang Z."/>
            <person name="Berger S.L."/>
            <person name="Reinberg D."/>
            <person name="Wang J."/>
            <person name="Liebig J."/>
        </authorList>
    </citation>
    <scope>NUCLEOTIDE SEQUENCE [LARGE SCALE GENOMIC DNA]</scope>
    <source>
        <strain evidence="3">C129</strain>
    </source>
</reference>
<evidence type="ECO:0000313" key="3">
    <source>
        <dbReference type="Proteomes" id="UP000000311"/>
    </source>
</evidence>
<dbReference type="AlphaFoldDB" id="E2AIS1"/>